<dbReference type="Proteomes" id="UP000095023">
    <property type="component" value="Unassembled WGS sequence"/>
</dbReference>
<dbReference type="Gene3D" id="1.25.10.10">
    <property type="entry name" value="Leucine-rich Repeat Variant"/>
    <property type="match status" value="2"/>
</dbReference>
<dbReference type="EMBL" id="KV453841">
    <property type="protein sequence ID" value="ODV92864.1"/>
    <property type="molecule type" value="Genomic_DNA"/>
</dbReference>
<keyword evidence="10" id="KW-1185">Reference proteome</keyword>
<dbReference type="GO" id="GO:0005730">
    <property type="term" value="C:nucleolus"/>
    <property type="evidence" value="ECO:0007669"/>
    <property type="project" value="UniProtKB-SubCell"/>
</dbReference>
<dbReference type="GO" id="GO:0030686">
    <property type="term" value="C:90S preribosome"/>
    <property type="evidence" value="ECO:0007669"/>
    <property type="project" value="TreeGrafter"/>
</dbReference>
<dbReference type="GO" id="GO:0000480">
    <property type="term" value="P:endonucleolytic cleavage in 5'-ETS of tricistronic rRNA transcript (SSU-rRNA, 5.8S rRNA, LSU-rRNA)"/>
    <property type="evidence" value="ECO:0007669"/>
    <property type="project" value="TreeGrafter"/>
</dbReference>
<dbReference type="AlphaFoldDB" id="A0A1E4TM83"/>
<name>A0A1E4TM83_9ASCO</name>
<evidence type="ECO:0000256" key="6">
    <source>
        <dbReference type="ARBA" id="ARBA00031929"/>
    </source>
</evidence>
<proteinExistence type="inferred from homology"/>
<dbReference type="InterPro" id="IPR040000">
    <property type="entry name" value="NOP9"/>
</dbReference>
<comment type="subcellular location">
    <subcellularLocation>
        <location evidence="1">Nucleus</location>
        <location evidence="1">Nucleolus</location>
    </subcellularLocation>
</comment>
<dbReference type="InterPro" id="IPR011989">
    <property type="entry name" value="ARM-like"/>
</dbReference>
<evidence type="ECO:0000256" key="4">
    <source>
        <dbReference type="ARBA" id="ARBA00022737"/>
    </source>
</evidence>
<dbReference type="PANTHER" id="PTHR13102">
    <property type="entry name" value="NUCLEOLAR PROTEIN 9"/>
    <property type="match status" value="1"/>
</dbReference>
<evidence type="ECO:0000256" key="1">
    <source>
        <dbReference type="ARBA" id="ARBA00004604"/>
    </source>
</evidence>
<dbReference type="GO" id="GO:0030688">
    <property type="term" value="C:preribosome, small subunit precursor"/>
    <property type="evidence" value="ECO:0007669"/>
    <property type="project" value="TreeGrafter"/>
</dbReference>
<dbReference type="InterPro" id="IPR016024">
    <property type="entry name" value="ARM-type_fold"/>
</dbReference>
<accession>A0A1E4TM83</accession>
<feature type="region of interest" description="Disordered" evidence="8">
    <location>
        <begin position="628"/>
        <end position="684"/>
    </location>
</feature>
<dbReference type="InterPro" id="IPR001313">
    <property type="entry name" value="Pumilio_RNA-bd_rpt"/>
</dbReference>
<evidence type="ECO:0000313" key="9">
    <source>
        <dbReference type="EMBL" id="ODV92864.1"/>
    </source>
</evidence>
<gene>
    <name evidence="9" type="ORF">CANCADRAFT_30887</name>
</gene>
<evidence type="ECO:0000313" key="10">
    <source>
        <dbReference type="Proteomes" id="UP000095023"/>
    </source>
</evidence>
<dbReference type="OrthoDB" id="392571at2759"/>
<feature type="repeat" description="Pumilio" evidence="7">
    <location>
        <begin position="95"/>
        <end position="130"/>
    </location>
</feature>
<dbReference type="GO" id="GO:0000447">
    <property type="term" value="P:endonucleolytic cleavage in ITS1 to separate SSU-rRNA from 5.8S rRNA and LSU-rRNA from tricistronic rRNA transcript (SSU-rRNA, 5.8S rRNA, LSU-rRNA)"/>
    <property type="evidence" value="ECO:0007669"/>
    <property type="project" value="TreeGrafter"/>
</dbReference>
<dbReference type="SMART" id="SM00025">
    <property type="entry name" value="Pumilio"/>
    <property type="match status" value="5"/>
</dbReference>
<reference evidence="10" key="1">
    <citation type="submission" date="2016-02" db="EMBL/GenBank/DDBJ databases">
        <title>Comparative genomics of biotechnologically important yeasts.</title>
        <authorList>
            <consortium name="DOE Joint Genome Institute"/>
            <person name="Riley R."/>
            <person name="Haridas S."/>
            <person name="Wolfe K.H."/>
            <person name="Lopes M.R."/>
            <person name="Hittinger C.T."/>
            <person name="Goker M."/>
            <person name="Salamov A."/>
            <person name="Wisecaver J."/>
            <person name="Long T.M."/>
            <person name="Aerts A.L."/>
            <person name="Barry K."/>
            <person name="Choi C."/>
            <person name="Clum A."/>
            <person name="Coughlan A.Y."/>
            <person name="Deshpande S."/>
            <person name="Douglass A.P."/>
            <person name="Hanson S.J."/>
            <person name="Klenk H.-P."/>
            <person name="Labutti K."/>
            <person name="Lapidus A."/>
            <person name="Lindquist E."/>
            <person name="Lipzen A."/>
            <person name="Meier-Kolthoff J.P."/>
            <person name="Ohm R.A."/>
            <person name="Otillar R.P."/>
            <person name="Pangilinan J."/>
            <person name="Peng Y."/>
            <person name="Rokas A."/>
            <person name="Rosa C.A."/>
            <person name="Scheuner C."/>
            <person name="Sibirny A.A."/>
            <person name="Slot J.C."/>
            <person name="Stielow J.B."/>
            <person name="Sun H."/>
            <person name="Kurtzman C.P."/>
            <person name="Blackwell M."/>
            <person name="Jeffries T.W."/>
            <person name="Grigoriev I.V."/>
        </authorList>
    </citation>
    <scope>NUCLEOTIDE SEQUENCE [LARGE SCALE GENOMIC DNA]</scope>
    <source>
        <strain evidence="10">NRRL Y-17796</strain>
    </source>
</reference>
<dbReference type="Pfam" id="PF22493">
    <property type="entry name" value="PUF_NOP9"/>
    <property type="match status" value="1"/>
</dbReference>
<organism evidence="9 10">
    <name type="scientific">Tortispora caseinolytica NRRL Y-17796</name>
    <dbReference type="NCBI Taxonomy" id="767744"/>
    <lineage>
        <taxon>Eukaryota</taxon>
        <taxon>Fungi</taxon>
        <taxon>Dikarya</taxon>
        <taxon>Ascomycota</taxon>
        <taxon>Saccharomycotina</taxon>
        <taxon>Trigonopsidomycetes</taxon>
        <taxon>Trigonopsidales</taxon>
        <taxon>Trigonopsidaceae</taxon>
        <taxon>Tortispora</taxon>
    </lineage>
</organism>
<dbReference type="PANTHER" id="PTHR13102:SF0">
    <property type="entry name" value="NUCLEOLAR PROTEIN 9"/>
    <property type="match status" value="1"/>
</dbReference>
<dbReference type="GO" id="GO:0000056">
    <property type="term" value="P:ribosomal small subunit export from nucleus"/>
    <property type="evidence" value="ECO:0007669"/>
    <property type="project" value="TreeGrafter"/>
</dbReference>
<evidence type="ECO:0000256" key="8">
    <source>
        <dbReference type="SAM" id="MobiDB-lite"/>
    </source>
</evidence>
<comment type="similarity">
    <text evidence="2">Belongs to the NOP9 family.</text>
</comment>
<evidence type="ECO:0000256" key="5">
    <source>
        <dbReference type="ARBA" id="ARBA00030932"/>
    </source>
</evidence>
<dbReference type="GO" id="GO:0000472">
    <property type="term" value="P:endonucleolytic cleavage to generate mature 5'-end of SSU-rRNA from (SSU-rRNA, 5.8S rRNA, LSU-rRNA)"/>
    <property type="evidence" value="ECO:0007669"/>
    <property type="project" value="TreeGrafter"/>
</dbReference>
<sequence length="684" mass="78562">MPRENKKRGRRIKKDEVKVVEDVYESQDQSMDQFNESQDDGFIPFEEQQKSNIFFGVLTPDETEYFSRAESLLSLKGNFDSADEKALFLQSVIAEIKGKELKLACDQIGSKLIERIIVSSTLDDSIHILEAFLPHLIDLSQHHYASHCLEALLIKCGTAGISEVNDTILNVANEFQSNVSKLIVDPYSSHSLRVLLLVLSGEPLSSDALRSKRSSKARAMTNLNTSFQNDPREVPEEWKTTAKDIINTILNMYDTISDLRSAAINPISGPVFQLAVQIDSQSNGTVVVNKLFKPAYEEKDDKEKAFMEYLLSDPAGSRLFESVLEFAPYKFKLRLYKLYCRDRLKLLSGREVGGFIIEKLMSALRYKDRVEILDELWPSIPSYLKTNLRLLRACVVTSKMCNHHVDQLTAELLDQCDGKNMLVTVLPILAISSSLHEDRSTRLEEMNAVLFLTEFSKFTQKAFDHIVDGLLEIKTELCMEMCKHNSYARIWESVFENQWLTPIQARKLINRLFGNFGQLATDKTGSFVVDSCFKATKGLVNYKERIAKELVANESSIRESVSGRNVWKNWDMDNYMFHYSDWMTRMREMQEKKVKRKQEFNEDRESHKAVRHNRHDGVRNDTVKIVEHRKEPEMENSGVKPETAANIEKEPTEKSKKRTANPEKKLHSKRNYKQEFADVSGMTI</sequence>
<feature type="compositionally biased region" description="Basic and acidic residues" evidence="8">
    <location>
        <begin position="647"/>
        <end position="665"/>
    </location>
</feature>
<dbReference type="SUPFAM" id="SSF48371">
    <property type="entry name" value="ARM repeat"/>
    <property type="match status" value="1"/>
</dbReference>
<evidence type="ECO:0000256" key="3">
    <source>
        <dbReference type="ARBA" id="ARBA00016427"/>
    </source>
</evidence>
<dbReference type="PROSITE" id="PS50302">
    <property type="entry name" value="PUM"/>
    <property type="match status" value="1"/>
</dbReference>
<evidence type="ECO:0000256" key="2">
    <source>
        <dbReference type="ARBA" id="ARBA00005301"/>
    </source>
</evidence>
<keyword evidence="4" id="KW-0677">Repeat</keyword>
<dbReference type="GO" id="GO:0003723">
    <property type="term" value="F:RNA binding"/>
    <property type="evidence" value="ECO:0007669"/>
    <property type="project" value="InterPro"/>
</dbReference>
<evidence type="ECO:0000256" key="7">
    <source>
        <dbReference type="PROSITE-ProRule" id="PRU00317"/>
    </source>
</evidence>
<protein>
    <recommendedName>
        <fullName evidence="3">Nucleolar protein 9</fullName>
    </recommendedName>
    <alternativeName>
        <fullName evidence="5 6">Pumilio domain-containing protein NOP9</fullName>
    </alternativeName>
</protein>